<comment type="caution">
    <text evidence="4">The sequence shown here is derived from an EMBL/GenBank/DDBJ whole genome shotgun (WGS) entry which is preliminary data.</text>
</comment>
<feature type="domain" description="GST N-terminal" evidence="2">
    <location>
        <begin position="23"/>
        <end position="106"/>
    </location>
</feature>
<proteinExistence type="inferred from homology"/>
<dbReference type="EMBL" id="JBFRUW010000048">
    <property type="protein sequence ID" value="MFA0569222.1"/>
    <property type="molecule type" value="Genomic_DNA"/>
</dbReference>
<dbReference type="PROSITE" id="PS50404">
    <property type="entry name" value="GST_NTER"/>
    <property type="match status" value="1"/>
</dbReference>
<dbReference type="SFLD" id="SFLDS00019">
    <property type="entry name" value="Glutathione_Transferase_(cytos"/>
    <property type="match status" value="1"/>
</dbReference>
<gene>
    <name evidence="4" type="primary">maiA</name>
    <name evidence="4" type="ORF">AB4566_13170</name>
</gene>
<keyword evidence="4" id="KW-0413">Isomerase</keyword>
<dbReference type="Pfam" id="PF02798">
    <property type="entry name" value="GST_N"/>
    <property type="match status" value="1"/>
</dbReference>
<comment type="similarity">
    <text evidence="1">Belongs to the GST superfamily. Zeta family.</text>
</comment>
<dbReference type="InterPro" id="IPR010987">
    <property type="entry name" value="Glutathione-S-Trfase_C-like"/>
</dbReference>
<accession>A0ABV4NCR9</accession>
<reference evidence="4 5" key="1">
    <citation type="journal article" date="2024" name="ISME J.">
        <title>Tailless and filamentous prophages are predominant in marine Vibrio.</title>
        <authorList>
            <person name="Steensen K."/>
            <person name="Seneca J."/>
            <person name="Bartlau N."/>
            <person name="Yu X.A."/>
            <person name="Hussain F.A."/>
            <person name="Polz M.F."/>
        </authorList>
    </citation>
    <scope>NUCLEOTIDE SEQUENCE [LARGE SCALE GENOMIC DNA]</scope>
    <source>
        <strain evidence="4 5">10N.222.51.A1</strain>
    </source>
</reference>
<dbReference type="RefSeq" id="WP_372266376.1">
    <property type="nucleotide sequence ID" value="NZ_JBFRUW010000048.1"/>
</dbReference>
<dbReference type="Proteomes" id="UP001570417">
    <property type="component" value="Unassembled WGS sequence"/>
</dbReference>
<feature type="domain" description="GST C-terminal" evidence="3">
    <location>
        <begin position="111"/>
        <end position="268"/>
    </location>
</feature>
<dbReference type="SUPFAM" id="SSF52833">
    <property type="entry name" value="Thioredoxin-like"/>
    <property type="match status" value="1"/>
</dbReference>
<dbReference type="NCBIfam" id="TIGR01262">
    <property type="entry name" value="maiA"/>
    <property type="match status" value="1"/>
</dbReference>
<dbReference type="CDD" id="cd03042">
    <property type="entry name" value="GST_N_Zeta"/>
    <property type="match status" value="1"/>
</dbReference>
<dbReference type="InterPro" id="IPR034330">
    <property type="entry name" value="GST_Zeta_C"/>
</dbReference>
<dbReference type="InterPro" id="IPR034333">
    <property type="entry name" value="GST_Zeta_N"/>
</dbReference>
<dbReference type="InterPro" id="IPR036249">
    <property type="entry name" value="Thioredoxin-like_sf"/>
</dbReference>
<dbReference type="InterPro" id="IPR004045">
    <property type="entry name" value="Glutathione_S-Trfase_N"/>
</dbReference>
<dbReference type="Gene3D" id="3.40.30.10">
    <property type="entry name" value="Glutaredoxin"/>
    <property type="match status" value="1"/>
</dbReference>
<evidence type="ECO:0000256" key="1">
    <source>
        <dbReference type="ARBA" id="ARBA00010007"/>
    </source>
</evidence>
<name>A0ABV4NCR9_9VIBR</name>
<sequence length="268" mass="30514">MSDKVVNDVQDQANDVQVQANDQGLTLYGYWRSSAAYRVRIALDLKGMDYQYVPIHLVKDGGQQHSKGYHQLNPSELVPTLVHNGFILNQSMAIIEYLESLSSDIPLLPESGELRWLVKSIAQDISMDIHPLNNLRVLQYLKGELGCTEDQANKWYQHWIVAGFQSIEEKLERLDSQRIQHLQRIKDGQCIKHDQPQSDSSSERKVPAYALGEQPSLIDICLIPQVYNALRFEVDMSAYPKIMSIYEYANTQPAFISALPENQSDAHN</sequence>
<dbReference type="GO" id="GO:0016034">
    <property type="term" value="F:maleylacetoacetate isomerase activity"/>
    <property type="evidence" value="ECO:0007669"/>
    <property type="project" value="UniProtKB-EC"/>
</dbReference>
<dbReference type="EC" id="5.2.1.2" evidence="4"/>
<dbReference type="InterPro" id="IPR036282">
    <property type="entry name" value="Glutathione-S-Trfase_C_sf"/>
</dbReference>
<evidence type="ECO:0000313" key="5">
    <source>
        <dbReference type="Proteomes" id="UP001570417"/>
    </source>
</evidence>
<protein>
    <submittedName>
        <fullName evidence="4">Maleylacetoacetate isomerase</fullName>
        <ecNumber evidence="4">5.2.1.2</ecNumber>
    </submittedName>
</protein>
<dbReference type="SFLD" id="SFLDG00358">
    <property type="entry name" value="Main_(cytGST)"/>
    <property type="match status" value="1"/>
</dbReference>
<dbReference type="InterPro" id="IPR040079">
    <property type="entry name" value="Glutathione_S-Trfase"/>
</dbReference>
<evidence type="ECO:0000259" key="3">
    <source>
        <dbReference type="PROSITE" id="PS50405"/>
    </source>
</evidence>
<keyword evidence="5" id="KW-1185">Reference proteome</keyword>
<evidence type="ECO:0000259" key="2">
    <source>
        <dbReference type="PROSITE" id="PS50404"/>
    </source>
</evidence>
<dbReference type="SUPFAM" id="SSF47616">
    <property type="entry name" value="GST C-terminal domain-like"/>
    <property type="match status" value="1"/>
</dbReference>
<dbReference type="PANTHER" id="PTHR42673:SF21">
    <property type="entry name" value="GLUTATHIONE S-TRANSFERASE YFCF"/>
    <property type="match status" value="1"/>
</dbReference>
<evidence type="ECO:0000313" key="4">
    <source>
        <dbReference type="EMBL" id="MFA0569222.1"/>
    </source>
</evidence>
<dbReference type="CDD" id="cd03191">
    <property type="entry name" value="GST_C_Zeta"/>
    <property type="match status" value="1"/>
</dbReference>
<dbReference type="InterPro" id="IPR005955">
    <property type="entry name" value="GST_Zeta"/>
</dbReference>
<dbReference type="PANTHER" id="PTHR42673">
    <property type="entry name" value="MALEYLACETOACETATE ISOMERASE"/>
    <property type="match status" value="1"/>
</dbReference>
<organism evidence="4 5">
    <name type="scientific">Vibrio gallaecicus</name>
    <dbReference type="NCBI Taxonomy" id="552386"/>
    <lineage>
        <taxon>Bacteria</taxon>
        <taxon>Pseudomonadati</taxon>
        <taxon>Pseudomonadota</taxon>
        <taxon>Gammaproteobacteria</taxon>
        <taxon>Vibrionales</taxon>
        <taxon>Vibrionaceae</taxon>
        <taxon>Vibrio</taxon>
    </lineage>
</organism>
<dbReference type="PROSITE" id="PS50405">
    <property type="entry name" value="GST_CTER"/>
    <property type="match status" value="1"/>
</dbReference>
<dbReference type="Gene3D" id="1.20.1050.10">
    <property type="match status" value="1"/>
</dbReference>